<evidence type="ECO:0000313" key="3">
    <source>
        <dbReference type="Proteomes" id="UP001370348"/>
    </source>
</evidence>
<protein>
    <recommendedName>
        <fullName evidence="4">Secreted protein</fullName>
    </recommendedName>
</protein>
<name>A0ABZ2LXI5_9BACT</name>
<proteinExistence type="predicted"/>
<sequence>MTYLFKFAPSFIAVASILSIGCSATDVASDNEGASVEDGVAETSSALQSIDSKFTSIKPQGCTKLEEGPAYVKFDCGGLAGYRIITEDADLRANVQVATATKEMDLNVWSGKIGNGGFTSLGDTVDWRGVVNGTTFTPFAITFRVTSQNVQYLVVSKISKTQSCQFKVFNASKHPDANTLARQTADAARTAACPTSIPDPE</sequence>
<organism evidence="2 3">
    <name type="scientific">Pendulispora albinea</name>
    <dbReference type="NCBI Taxonomy" id="2741071"/>
    <lineage>
        <taxon>Bacteria</taxon>
        <taxon>Pseudomonadati</taxon>
        <taxon>Myxococcota</taxon>
        <taxon>Myxococcia</taxon>
        <taxon>Myxococcales</taxon>
        <taxon>Sorangiineae</taxon>
        <taxon>Pendulisporaceae</taxon>
        <taxon>Pendulispora</taxon>
    </lineage>
</organism>
<dbReference type="PROSITE" id="PS51257">
    <property type="entry name" value="PROKAR_LIPOPROTEIN"/>
    <property type="match status" value="1"/>
</dbReference>
<dbReference type="RefSeq" id="WP_394824185.1">
    <property type="nucleotide sequence ID" value="NZ_CP089984.1"/>
</dbReference>
<keyword evidence="1" id="KW-0732">Signal</keyword>
<gene>
    <name evidence="2" type="ORF">LZC94_42905</name>
</gene>
<reference evidence="2 3" key="1">
    <citation type="submission" date="2021-12" db="EMBL/GenBank/DDBJ databases">
        <title>Discovery of the Pendulisporaceae a myxobacterial family with distinct sporulation behavior and unique specialized metabolism.</title>
        <authorList>
            <person name="Garcia R."/>
            <person name="Popoff A."/>
            <person name="Bader C.D."/>
            <person name="Loehr J."/>
            <person name="Walesch S."/>
            <person name="Walt C."/>
            <person name="Boldt J."/>
            <person name="Bunk B."/>
            <person name="Haeckl F.J.F.P.J."/>
            <person name="Gunesch A.P."/>
            <person name="Birkelbach J."/>
            <person name="Nuebel U."/>
            <person name="Pietschmann T."/>
            <person name="Bach T."/>
            <person name="Mueller R."/>
        </authorList>
    </citation>
    <scope>NUCLEOTIDE SEQUENCE [LARGE SCALE GENOMIC DNA]</scope>
    <source>
        <strain evidence="2 3">MSr11954</strain>
    </source>
</reference>
<feature type="signal peptide" evidence="1">
    <location>
        <begin position="1"/>
        <end position="24"/>
    </location>
</feature>
<feature type="chain" id="PRO_5047078640" description="Secreted protein" evidence="1">
    <location>
        <begin position="25"/>
        <end position="201"/>
    </location>
</feature>
<dbReference type="EMBL" id="CP089984">
    <property type="protein sequence ID" value="WXB14563.1"/>
    <property type="molecule type" value="Genomic_DNA"/>
</dbReference>
<evidence type="ECO:0000256" key="1">
    <source>
        <dbReference type="SAM" id="SignalP"/>
    </source>
</evidence>
<keyword evidence="3" id="KW-1185">Reference proteome</keyword>
<evidence type="ECO:0008006" key="4">
    <source>
        <dbReference type="Google" id="ProtNLM"/>
    </source>
</evidence>
<accession>A0ABZ2LXI5</accession>
<dbReference type="Proteomes" id="UP001370348">
    <property type="component" value="Chromosome"/>
</dbReference>
<evidence type="ECO:0000313" key="2">
    <source>
        <dbReference type="EMBL" id="WXB14563.1"/>
    </source>
</evidence>